<reference evidence="2" key="1">
    <citation type="journal article" date="2013" name="Environ. Microbiol.">
        <title>Microbiota from the distal guts of lean and obese adolescents exhibit partial functional redundancy besides clear differences in community structure.</title>
        <authorList>
            <person name="Ferrer M."/>
            <person name="Ruiz A."/>
            <person name="Lanza F."/>
            <person name="Haange S.B."/>
            <person name="Oberbach A."/>
            <person name="Till H."/>
            <person name="Bargiela R."/>
            <person name="Campoy C."/>
            <person name="Segura M.T."/>
            <person name="Richter M."/>
            <person name="von Bergen M."/>
            <person name="Seifert J."/>
            <person name="Suarez A."/>
        </authorList>
    </citation>
    <scope>NUCLEOTIDE SEQUENCE</scope>
</reference>
<evidence type="ECO:0000313" key="2">
    <source>
        <dbReference type="EMBL" id="EKC65451.1"/>
    </source>
</evidence>
<accession>K1U1V0</accession>
<proteinExistence type="predicted"/>
<gene>
    <name evidence="2" type="ORF">OBE_06446</name>
</gene>
<dbReference type="PANTHER" id="PTHR33498:SF1">
    <property type="entry name" value="TRANSPOSASE FOR INSERTION SEQUENCE ELEMENT IS1557"/>
    <property type="match status" value="1"/>
</dbReference>
<dbReference type="EMBL" id="AJWZ01004434">
    <property type="protein sequence ID" value="EKC65451.1"/>
    <property type="molecule type" value="Genomic_DNA"/>
</dbReference>
<dbReference type="PANTHER" id="PTHR33498">
    <property type="entry name" value="TRANSPOSASE FOR INSERTION SEQUENCE ELEMENT IS1557"/>
    <property type="match status" value="1"/>
</dbReference>
<dbReference type="InterPro" id="IPR047951">
    <property type="entry name" value="Transpos_ISL3"/>
</dbReference>
<comment type="caution">
    <text evidence="2">The sequence shown here is derived from an EMBL/GenBank/DDBJ whole genome shotgun (WGS) entry which is preliminary data.</text>
</comment>
<dbReference type="InterPro" id="IPR002560">
    <property type="entry name" value="Transposase_DDE"/>
</dbReference>
<dbReference type="AlphaFoldDB" id="K1U1V0"/>
<feature type="domain" description="Transposase IS204/IS1001/IS1096/IS1165 DDE" evidence="1">
    <location>
        <begin position="55"/>
        <end position="327"/>
    </location>
</feature>
<sequence>ESTPVSICVLAERYGVKGQTLRKQYKEKISDYRNWDQLEHAHDYLLYPENIGENLSLDETCLSNGDVYTILTNKAAKGRKGALVAMVRGVATDAVSGILRRLPHRKRLSVKTVTTDLSSAMMLTVRKVFPAAKLINDRFHVQQLMSEAVDQLRIRYRWKVLDAENQAIREHRQKKKEAKSKAERERIGKWEPERMENGETLPQIVSRSKHIILKHWSKWNEQQKTRAAILFDKFPKLLEGYSLSMKLTDIFNKKSGPDEARLNLARWYNEVEKFDYMEFNKVLDTFSNHSTTIINYFEERLTNASAESFNAKIKAFRSQLRGVADLNSSCSDWLGYTLKRKLANRKIR</sequence>
<dbReference type="Pfam" id="PF01610">
    <property type="entry name" value="DDE_Tnp_ISL3"/>
    <property type="match status" value="1"/>
</dbReference>
<organism evidence="2">
    <name type="scientific">human gut metagenome</name>
    <dbReference type="NCBI Taxonomy" id="408170"/>
    <lineage>
        <taxon>unclassified sequences</taxon>
        <taxon>metagenomes</taxon>
        <taxon>organismal metagenomes</taxon>
    </lineage>
</organism>
<feature type="non-terminal residue" evidence="2">
    <location>
        <position position="1"/>
    </location>
</feature>
<name>K1U1V0_9ZZZZ</name>
<evidence type="ECO:0000259" key="1">
    <source>
        <dbReference type="Pfam" id="PF01610"/>
    </source>
</evidence>
<protein>
    <submittedName>
        <fullName evidence="2">Transposase family protein</fullName>
    </submittedName>
</protein>